<sequence>MLRYALVAGLLLGSSAQAQLRIASLPDVYESYNDCFSATEEGIDLAALESLGWKRATMQSGNGEPIADGPIIYGHAERAPVILFSGAEGKGVCVVTARLKDIEQFKKFKSAWGDALPQPNDEGEIWFMAEGRMVQMALTGSREEPSVRLIVATPSESE</sequence>
<feature type="signal peptide" evidence="1">
    <location>
        <begin position="1"/>
        <end position="18"/>
    </location>
</feature>
<accession>A0ABZ2D5H4</accession>
<keyword evidence="3" id="KW-1185">Reference proteome</keyword>
<evidence type="ECO:0000256" key="1">
    <source>
        <dbReference type="SAM" id="SignalP"/>
    </source>
</evidence>
<gene>
    <name evidence="2" type="ORF">V5F89_07430</name>
</gene>
<evidence type="ECO:0000313" key="2">
    <source>
        <dbReference type="EMBL" id="WWA46124.1"/>
    </source>
</evidence>
<name>A0ABZ2D5H4_9SPHN</name>
<reference evidence="2 3" key="1">
    <citation type="submission" date="2024-02" db="EMBL/GenBank/DDBJ databases">
        <title>The whole genome sequence of five bacterial samples isolated from Abu Dhabi Sabkha-shore region.</title>
        <authorList>
            <person name="Sudalaimuthuasari N."/>
            <person name="Sarfraz B."/>
            <person name="Tuyisabe J.D."/>
            <person name="Mugisha Ntwali L.D.M."/>
            <person name="Ali A.I.A.A."/>
            <person name="Almansoori S.Z.A."/>
            <person name="Alajami H.S.A."/>
            <person name="Almeqbaali A.A.S."/>
            <person name="Kundu B."/>
            <person name="Saeed E.E."/>
            <person name="Sukumarinath V."/>
            <person name="Mishra A.K."/>
            <person name="Hazzouri K.M."/>
            <person name="Almaskari R."/>
            <person name="Sharma A.K."/>
            <person name="Amiri K.M.A."/>
        </authorList>
    </citation>
    <scope>NUCLEOTIDE SEQUENCE [LARGE SCALE GENOMIC DNA]</scope>
    <source>
        <strain evidence="3">kcgeb_sd</strain>
    </source>
</reference>
<proteinExistence type="predicted"/>
<evidence type="ECO:0000313" key="3">
    <source>
        <dbReference type="Proteomes" id="UP001335183"/>
    </source>
</evidence>
<keyword evidence="1" id="KW-0732">Signal</keyword>
<protein>
    <submittedName>
        <fullName evidence="2">Uncharacterized protein</fullName>
    </submittedName>
</protein>
<feature type="chain" id="PRO_5046567388" evidence="1">
    <location>
        <begin position="19"/>
        <end position="158"/>
    </location>
</feature>
<dbReference type="RefSeq" id="WP_338445026.1">
    <property type="nucleotide sequence ID" value="NZ_CP144918.1"/>
</dbReference>
<organism evidence="2 3">
    <name type="scientific">Pelagerythrobacter marensis</name>
    <dbReference type="NCBI Taxonomy" id="543877"/>
    <lineage>
        <taxon>Bacteria</taxon>
        <taxon>Pseudomonadati</taxon>
        <taxon>Pseudomonadota</taxon>
        <taxon>Alphaproteobacteria</taxon>
        <taxon>Sphingomonadales</taxon>
        <taxon>Erythrobacteraceae</taxon>
        <taxon>Pelagerythrobacter</taxon>
    </lineage>
</organism>
<dbReference type="EMBL" id="CP144918">
    <property type="protein sequence ID" value="WWA46124.1"/>
    <property type="molecule type" value="Genomic_DNA"/>
</dbReference>
<dbReference type="Proteomes" id="UP001335183">
    <property type="component" value="Chromosome"/>
</dbReference>